<gene>
    <name evidence="1" type="ORF">B7H17_20135</name>
</gene>
<evidence type="ECO:0000313" key="1">
    <source>
        <dbReference type="EMBL" id="ORL62016.1"/>
    </source>
</evidence>
<accession>A0A1X0ZRT4</accession>
<dbReference type="AlphaFoldDB" id="A0A1X0ZRT4"/>
<reference evidence="1 2" key="1">
    <citation type="submission" date="2017-04" db="EMBL/GenBank/DDBJ databases">
        <title>Presence of VIM-2 positive Pseudomonas species in chickens and their surrounding environment.</title>
        <authorList>
            <person name="Zhang R."/>
        </authorList>
    </citation>
    <scope>NUCLEOTIDE SEQUENCE [LARGE SCALE GENOMIC DNA]</scope>
    <source>
        <strain evidence="1 2">DZ-C18</strain>
    </source>
</reference>
<comment type="caution">
    <text evidence="1">The sequence shown here is derived from an EMBL/GenBank/DDBJ whole genome shotgun (WGS) entry which is preliminary data.</text>
</comment>
<dbReference type="Proteomes" id="UP000193675">
    <property type="component" value="Unassembled WGS sequence"/>
</dbReference>
<evidence type="ECO:0008006" key="3">
    <source>
        <dbReference type="Google" id="ProtNLM"/>
    </source>
</evidence>
<evidence type="ECO:0000313" key="2">
    <source>
        <dbReference type="Proteomes" id="UP000193675"/>
    </source>
</evidence>
<name>A0A1X0ZRT4_PSEPU</name>
<proteinExistence type="predicted"/>
<dbReference type="OrthoDB" id="267364at2"/>
<protein>
    <recommendedName>
        <fullName evidence="3">SprT-like domain-containing protein</fullName>
    </recommendedName>
</protein>
<sequence length="232" mass="26240">MNTENPKFPLIYQHNAEYAREIHAAKEVSRLLQKVDFPGDDVWIDLRFDYSLSDHSSSSLDVMLIRGQPHGIVKLNLQGLYLMQDFEVMIQQVIPHELAHVLHGVKAKAGGYEIQKPHDEEWTDLFLGLIGGANHDIEPAAKVRGDFDDRAIRLAKSGILVECECGDDESVQVISDTNGNSAKLRNEELECTACKFPYVRFKGDTIPQRIAADMTFLEKIKCIKLQHSPLQR</sequence>
<dbReference type="EMBL" id="NBWC01000031">
    <property type="protein sequence ID" value="ORL62016.1"/>
    <property type="molecule type" value="Genomic_DNA"/>
</dbReference>
<organism evidence="1 2">
    <name type="scientific">Pseudomonas putida</name>
    <name type="common">Arthrobacter siderocapsulatus</name>
    <dbReference type="NCBI Taxonomy" id="303"/>
    <lineage>
        <taxon>Bacteria</taxon>
        <taxon>Pseudomonadati</taxon>
        <taxon>Pseudomonadota</taxon>
        <taxon>Gammaproteobacteria</taxon>
        <taxon>Pseudomonadales</taxon>
        <taxon>Pseudomonadaceae</taxon>
        <taxon>Pseudomonas</taxon>
    </lineage>
</organism>
<dbReference type="RefSeq" id="WP_084858349.1">
    <property type="nucleotide sequence ID" value="NZ_JAVXZE010000016.1"/>
</dbReference>